<proteinExistence type="predicted"/>
<evidence type="ECO:0000313" key="3">
    <source>
        <dbReference type="Proteomes" id="UP000298021"/>
    </source>
</evidence>
<evidence type="ECO:0000313" key="2">
    <source>
        <dbReference type="EMBL" id="TGD23051.1"/>
    </source>
</evidence>
<dbReference type="Gene3D" id="1.20.1440.50">
    <property type="entry name" value="Ta0600-like"/>
    <property type="match status" value="1"/>
</dbReference>
<dbReference type="SUPFAM" id="SSF109797">
    <property type="entry name" value="Bacteriocin immunity protein-like"/>
    <property type="match status" value="1"/>
</dbReference>
<dbReference type="Pfam" id="PF08951">
    <property type="entry name" value="EntA_Immun"/>
    <property type="match status" value="1"/>
</dbReference>
<reference evidence="2 3" key="1">
    <citation type="submission" date="2018-10" db="EMBL/GenBank/DDBJ databases">
        <title>Lactobacillus sp. R7 and Lactobacillus sp. R19 isolated from fermented mustard green product of Taiwan.</title>
        <authorList>
            <person name="Lin S.-T."/>
        </authorList>
    </citation>
    <scope>NUCLEOTIDE SEQUENCE [LARGE SCALE GENOMIC DNA]</scope>
    <source>
        <strain evidence="2 3">BCRC 81127</strain>
    </source>
</reference>
<dbReference type="EMBL" id="RKLY01000015">
    <property type="protein sequence ID" value="TGD23051.1"/>
    <property type="molecule type" value="Genomic_DNA"/>
</dbReference>
<dbReference type="InterPro" id="IPR015046">
    <property type="entry name" value="LciA_Immunity-like"/>
</dbReference>
<comment type="caution">
    <text evidence="2">The sequence shown here is derived from an EMBL/GenBank/DDBJ whole genome shotgun (WGS) entry which is preliminary data.</text>
</comment>
<evidence type="ECO:0000256" key="1">
    <source>
        <dbReference type="ARBA" id="ARBA00023025"/>
    </source>
</evidence>
<keyword evidence="1" id="KW-0079">Bacteriocin immunity</keyword>
<dbReference type="Proteomes" id="UP000298021">
    <property type="component" value="Unassembled WGS sequence"/>
</dbReference>
<sequence>MIKEVFMNQKEREKLMMDRLSKTYSDPEVKQDKQLSELILKAATDVDNGDDCNMVSSRLCRSMSLHAVLLNNENKSLPKAGLDLYNEIVHQKNIYDGIATAAFLSGIWFN</sequence>
<dbReference type="OrthoDB" id="2295351at2"/>
<organism evidence="2 3">
    <name type="scientific">Companilactobacillus suantsaicola</name>
    <dbReference type="NCBI Taxonomy" id="2487723"/>
    <lineage>
        <taxon>Bacteria</taxon>
        <taxon>Bacillati</taxon>
        <taxon>Bacillota</taxon>
        <taxon>Bacilli</taxon>
        <taxon>Lactobacillales</taxon>
        <taxon>Lactobacillaceae</taxon>
        <taxon>Companilactobacillus</taxon>
    </lineage>
</organism>
<dbReference type="AlphaFoldDB" id="A0A4Z0JMF3"/>
<name>A0A4Z0JMF3_9LACO</name>
<protein>
    <submittedName>
        <fullName evidence="2">Bacteriocin immunity protein</fullName>
    </submittedName>
</protein>
<dbReference type="GO" id="GO:0030153">
    <property type="term" value="P:bacteriocin immunity"/>
    <property type="evidence" value="ECO:0007669"/>
    <property type="project" value="UniProtKB-KW"/>
</dbReference>
<accession>A0A4Z0JMF3</accession>
<keyword evidence="3" id="KW-1185">Reference proteome</keyword>
<gene>
    <name evidence="2" type="ORF">EGT49_06860</name>
</gene>
<dbReference type="InterPro" id="IPR023130">
    <property type="entry name" value="Ta0600-like_sf"/>
</dbReference>